<accession>J1GV09</accession>
<keyword evidence="2" id="KW-1185">Reference proteome</keyword>
<evidence type="ECO:0000313" key="2">
    <source>
        <dbReference type="Proteomes" id="UP000002941"/>
    </source>
</evidence>
<sequence>MCELPPPCANRLRACCQAFLASGSVRRRRGRLFRTRATVAPSISFRDVDLDAVWYR</sequence>
<dbReference type="PATRIC" id="fig|1125718.3.peg.2795"/>
<dbReference type="EMBL" id="AKFT01000216">
    <property type="protein sequence ID" value="EJF36698.1"/>
    <property type="molecule type" value="Genomic_DNA"/>
</dbReference>
<protein>
    <submittedName>
        <fullName evidence="1">Uncharacterized protein</fullName>
    </submittedName>
</protein>
<proteinExistence type="predicted"/>
<reference evidence="1 2" key="1">
    <citation type="submission" date="2012-05" db="EMBL/GenBank/DDBJ databases">
        <authorList>
            <person name="Harkins D.M."/>
            <person name="Madupu R."/>
            <person name="Durkin A.S."/>
            <person name="Torralba M."/>
            <person name="Methe B."/>
            <person name="Sutton G.G."/>
            <person name="Nelson K.E."/>
        </authorList>
    </citation>
    <scope>NUCLEOTIDE SEQUENCE [LARGE SCALE GENOMIC DNA]</scope>
    <source>
        <strain evidence="1 2">F0489</strain>
    </source>
</reference>
<evidence type="ECO:0000313" key="1">
    <source>
        <dbReference type="EMBL" id="EJF36698.1"/>
    </source>
</evidence>
<name>J1GV09_9ACTO</name>
<gene>
    <name evidence="1" type="ORF">HMPREF1318_3035</name>
</gene>
<dbReference type="AlphaFoldDB" id="J1GV09"/>
<dbReference type="Proteomes" id="UP000002941">
    <property type="component" value="Unassembled WGS sequence"/>
</dbReference>
<organism evidence="1 2">
    <name type="scientific">Actinomyces massiliensis F0489</name>
    <dbReference type="NCBI Taxonomy" id="1125718"/>
    <lineage>
        <taxon>Bacteria</taxon>
        <taxon>Bacillati</taxon>
        <taxon>Actinomycetota</taxon>
        <taxon>Actinomycetes</taxon>
        <taxon>Actinomycetales</taxon>
        <taxon>Actinomycetaceae</taxon>
        <taxon>Actinomyces</taxon>
    </lineage>
</organism>
<comment type="caution">
    <text evidence="1">The sequence shown here is derived from an EMBL/GenBank/DDBJ whole genome shotgun (WGS) entry which is preliminary data.</text>
</comment>